<dbReference type="AlphaFoldDB" id="A0A835I0H9"/>
<dbReference type="GO" id="GO:0009451">
    <property type="term" value="P:RNA modification"/>
    <property type="evidence" value="ECO:0007669"/>
    <property type="project" value="InterPro"/>
</dbReference>
<gene>
    <name evidence="3" type="ORF">IFM89_008554</name>
</gene>
<keyword evidence="1" id="KW-0677">Repeat</keyword>
<dbReference type="Proteomes" id="UP000631114">
    <property type="component" value="Unassembled WGS sequence"/>
</dbReference>
<dbReference type="InterPro" id="IPR011990">
    <property type="entry name" value="TPR-like_helical_dom_sf"/>
</dbReference>
<evidence type="ECO:0000256" key="1">
    <source>
        <dbReference type="ARBA" id="ARBA00022737"/>
    </source>
</evidence>
<evidence type="ECO:0000313" key="3">
    <source>
        <dbReference type="EMBL" id="KAF9608269.1"/>
    </source>
</evidence>
<feature type="repeat" description="PPR" evidence="2">
    <location>
        <begin position="73"/>
        <end position="107"/>
    </location>
</feature>
<dbReference type="NCBIfam" id="TIGR00756">
    <property type="entry name" value="PPR"/>
    <property type="match status" value="1"/>
</dbReference>
<protein>
    <recommendedName>
        <fullName evidence="5">Pentatricopeptide repeat-containing protein</fullName>
    </recommendedName>
</protein>
<evidence type="ECO:0000256" key="2">
    <source>
        <dbReference type="PROSITE-ProRule" id="PRU00708"/>
    </source>
</evidence>
<dbReference type="PANTHER" id="PTHR47926">
    <property type="entry name" value="PENTATRICOPEPTIDE REPEAT-CONTAINING PROTEIN"/>
    <property type="match status" value="1"/>
</dbReference>
<evidence type="ECO:0008006" key="5">
    <source>
        <dbReference type="Google" id="ProtNLM"/>
    </source>
</evidence>
<dbReference type="Gene3D" id="1.25.40.10">
    <property type="entry name" value="Tetratricopeptide repeat domain"/>
    <property type="match status" value="1"/>
</dbReference>
<dbReference type="EMBL" id="JADFTS010000004">
    <property type="protein sequence ID" value="KAF9608269.1"/>
    <property type="molecule type" value="Genomic_DNA"/>
</dbReference>
<dbReference type="InterPro" id="IPR046960">
    <property type="entry name" value="PPR_At4g14850-like_plant"/>
</dbReference>
<keyword evidence="4" id="KW-1185">Reference proteome</keyword>
<name>A0A835I0H9_9MAGN</name>
<accession>A0A835I0H9</accession>
<proteinExistence type="predicted"/>
<reference evidence="3 4" key="1">
    <citation type="submission" date="2020-10" db="EMBL/GenBank/DDBJ databases">
        <title>The Coptis chinensis genome and diversification of protoberbering-type alkaloids.</title>
        <authorList>
            <person name="Wang B."/>
            <person name="Shu S."/>
            <person name="Song C."/>
            <person name="Liu Y."/>
        </authorList>
    </citation>
    <scope>NUCLEOTIDE SEQUENCE [LARGE SCALE GENOMIC DNA]</scope>
    <source>
        <strain evidence="3">HL-2020</strain>
        <tissue evidence="3">Leaf</tissue>
    </source>
</reference>
<sequence>MRRVPNVFTIPIVVSCCAELLCIQMGQMVHSLSLKLGPFVPNSAVGISFVYIYSKCGNVIDGSKVFVEMELRDVVAWTALIVGYVQNEESDKGLGCLHEMHKTGEKPNFRTIEVGLW</sequence>
<comment type="caution">
    <text evidence="3">The sequence shown here is derived from an EMBL/GenBank/DDBJ whole genome shotgun (WGS) entry which is preliminary data.</text>
</comment>
<dbReference type="PROSITE" id="PS51257">
    <property type="entry name" value="PROKAR_LIPOPROTEIN"/>
    <property type="match status" value="1"/>
</dbReference>
<dbReference type="Pfam" id="PF01535">
    <property type="entry name" value="PPR"/>
    <property type="match status" value="2"/>
</dbReference>
<dbReference type="InterPro" id="IPR002885">
    <property type="entry name" value="PPR_rpt"/>
</dbReference>
<dbReference type="PROSITE" id="PS51375">
    <property type="entry name" value="PPR"/>
    <property type="match status" value="1"/>
</dbReference>
<evidence type="ECO:0000313" key="4">
    <source>
        <dbReference type="Proteomes" id="UP000631114"/>
    </source>
</evidence>
<dbReference type="GO" id="GO:0003723">
    <property type="term" value="F:RNA binding"/>
    <property type="evidence" value="ECO:0007669"/>
    <property type="project" value="InterPro"/>
</dbReference>
<organism evidence="3 4">
    <name type="scientific">Coptis chinensis</name>
    <dbReference type="NCBI Taxonomy" id="261450"/>
    <lineage>
        <taxon>Eukaryota</taxon>
        <taxon>Viridiplantae</taxon>
        <taxon>Streptophyta</taxon>
        <taxon>Embryophyta</taxon>
        <taxon>Tracheophyta</taxon>
        <taxon>Spermatophyta</taxon>
        <taxon>Magnoliopsida</taxon>
        <taxon>Ranunculales</taxon>
        <taxon>Ranunculaceae</taxon>
        <taxon>Coptidoideae</taxon>
        <taxon>Coptis</taxon>
    </lineage>
</organism>
<dbReference type="OrthoDB" id="1720889at2759"/>